<keyword evidence="4" id="KW-1185">Reference proteome</keyword>
<dbReference type="EMBL" id="JBHUCP010000009">
    <property type="protein sequence ID" value="MFD1530995.1"/>
    <property type="molecule type" value="Genomic_DNA"/>
</dbReference>
<comment type="similarity">
    <text evidence="1">Belongs to the metallo-dependent hydrolases superfamily.</text>
</comment>
<proteinExistence type="inferred from homology"/>
<accession>A0ABW4FK53</accession>
<dbReference type="Gene3D" id="3.20.20.140">
    <property type="entry name" value="Metal-dependent hydrolases"/>
    <property type="match status" value="1"/>
</dbReference>
<protein>
    <submittedName>
        <fullName evidence="3">Amidohydrolase family protein</fullName>
    </submittedName>
</protein>
<evidence type="ECO:0000313" key="4">
    <source>
        <dbReference type="Proteomes" id="UP001597145"/>
    </source>
</evidence>
<sequence length="87" mass="9630">MARRGGDVADGTWTASDVRPYIDRAAELFGVDRLMYGGDWPVSELAGGYPRVWAEISAATAAWTDAERDRLYRTTAIEVYRLSALTT</sequence>
<name>A0ABW4FK53_9PSEU</name>
<dbReference type="InterPro" id="IPR032466">
    <property type="entry name" value="Metal_Hydrolase"/>
</dbReference>
<feature type="domain" description="Amidohydrolase-related" evidence="2">
    <location>
        <begin position="9"/>
        <end position="82"/>
    </location>
</feature>
<dbReference type="RefSeq" id="WP_343971119.1">
    <property type="nucleotide sequence ID" value="NZ_BAAAJG010000002.1"/>
</dbReference>
<comment type="caution">
    <text evidence="3">The sequence shown here is derived from an EMBL/GenBank/DDBJ whole genome shotgun (WGS) entry which is preliminary data.</text>
</comment>
<evidence type="ECO:0000259" key="2">
    <source>
        <dbReference type="Pfam" id="PF04909"/>
    </source>
</evidence>
<evidence type="ECO:0000256" key="1">
    <source>
        <dbReference type="ARBA" id="ARBA00038310"/>
    </source>
</evidence>
<organism evidence="3 4">
    <name type="scientific">Pseudonocardia aurantiaca</name>
    <dbReference type="NCBI Taxonomy" id="75290"/>
    <lineage>
        <taxon>Bacteria</taxon>
        <taxon>Bacillati</taxon>
        <taxon>Actinomycetota</taxon>
        <taxon>Actinomycetes</taxon>
        <taxon>Pseudonocardiales</taxon>
        <taxon>Pseudonocardiaceae</taxon>
        <taxon>Pseudonocardia</taxon>
    </lineage>
</organism>
<dbReference type="Proteomes" id="UP001597145">
    <property type="component" value="Unassembled WGS sequence"/>
</dbReference>
<dbReference type="InterPro" id="IPR006680">
    <property type="entry name" value="Amidohydro-rel"/>
</dbReference>
<gene>
    <name evidence="3" type="ORF">ACFSCY_16250</name>
</gene>
<evidence type="ECO:0000313" key="3">
    <source>
        <dbReference type="EMBL" id="MFD1530995.1"/>
    </source>
</evidence>
<dbReference type="SUPFAM" id="SSF51556">
    <property type="entry name" value="Metallo-dependent hydrolases"/>
    <property type="match status" value="1"/>
</dbReference>
<dbReference type="PANTHER" id="PTHR43569:SF2">
    <property type="entry name" value="AMIDOHYDROLASE-RELATED DOMAIN-CONTAINING PROTEIN"/>
    <property type="match status" value="1"/>
</dbReference>
<dbReference type="Pfam" id="PF04909">
    <property type="entry name" value="Amidohydro_2"/>
    <property type="match status" value="1"/>
</dbReference>
<dbReference type="PANTHER" id="PTHR43569">
    <property type="entry name" value="AMIDOHYDROLASE"/>
    <property type="match status" value="1"/>
</dbReference>
<reference evidence="4" key="1">
    <citation type="journal article" date="2019" name="Int. J. Syst. Evol. Microbiol.">
        <title>The Global Catalogue of Microorganisms (GCM) 10K type strain sequencing project: providing services to taxonomists for standard genome sequencing and annotation.</title>
        <authorList>
            <consortium name="The Broad Institute Genomics Platform"/>
            <consortium name="The Broad Institute Genome Sequencing Center for Infectious Disease"/>
            <person name="Wu L."/>
            <person name="Ma J."/>
        </authorList>
    </citation>
    <scope>NUCLEOTIDE SEQUENCE [LARGE SCALE GENOMIC DNA]</scope>
    <source>
        <strain evidence="4">JCM 12165</strain>
    </source>
</reference>
<dbReference type="InterPro" id="IPR052350">
    <property type="entry name" value="Metallo-dep_Lactonases"/>
</dbReference>